<dbReference type="Proteomes" id="UP000006591">
    <property type="component" value="Chromosome 2"/>
</dbReference>
<organism evidence="1">
    <name type="scientific">Oryza nivara</name>
    <name type="common">Indian wild rice</name>
    <name type="synonym">Oryza sativa f. spontanea</name>
    <dbReference type="NCBI Taxonomy" id="4536"/>
    <lineage>
        <taxon>Eukaryota</taxon>
        <taxon>Viridiplantae</taxon>
        <taxon>Streptophyta</taxon>
        <taxon>Embryophyta</taxon>
        <taxon>Tracheophyta</taxon>
        <taxon>Spermatophyta</taxon>
        <taxon>Magnoliopsida</taxon>
        <taxon>Liliopsida</taxon>
        <taxon>Poales</taxon>
        <taxon>Poaceae</taxon>
        <taxon>BOP clade</taxon>
        <taxon>Oryzoideae</taxon>
        <taxon>Oryzeae</taxon>
        <taxon>Oryzinae</taxon>
        <taxon>Oryza</taxon>
    </lineage>
</organism>
<proteinExistence type="predicted"/>
<sequence length="109" mass="12938">MAVLVIPLTWHFYPYKPSKWPNKAEKCQSWRLQQLEELDSPVWTGQWTKQKVQKIGRNWTAAKVPPVVVLVLLPPKLLSWKEDDKTQQDYQDQKPQFQTLIILPHLKYS</sequence>
<dbReference type="EnsemblPlants" id="ONIVA02G08460.1">
    <property type="protein sequence ID" value="ONIVA02G08460.1"/>
    <property type="gene ID" value="ONIVA02G08460"/>
</dbReference>
<protein>
    <submittedName>
        <fullName evidence="1">Uncharacterized protein</fullName>
    </submittedName>
</protein>
<dbReference type="Gramene" id="ONIVA02G08460.1">
    <property type="protein sequence ID" value="ONIVA02G08460.1"/>
    <property type="gene ID" value="ONIVA02G08460"/>
</dbReference>
<keyword evidence="2" id="KW-1185">Reference proteome</keyword>
<dbReference type="OMA" id="MFRAIHN"/>
<name>A0A0E0G348_ORYNI</name>
<dbReference type="AlphaFoldDB" id="A0A0E0G348"/>
<dbReference type="HOGENOM" id="CLU_2227624_0_0_1"/>
<evidence type="ECO:0000313" key="1">
    <source>
        <dbReference type="EnsemblPlants" id="ONIVA02G08460.1"/>
    </source>
</evidence>
<accession>A0A0E0G348</accession>
<evidence type="ECO:0000313" key="2">
    <source>
        <dbReference type="Proteomes" id="UP000006591"/>
    </source>
</evidence>
<reference evidence="1" key="1">
    <citation type="submission" date="2015-04" db="UniProtKB">
        <authorList>
            <consortium name="EnsemblPlants"/>
        </authorList>
    </citation>
    <scope>IDENTIFICATION</scope>
    <source>
        <strain evidence="1">SL10</strain>
    </source>
</reference>
<reference evidence="1" key="2">
    <citation type="submission" date="2018-04" db="EMBL/GenBank/DDBJ databases">
        <title>OnivRS2 (Oryza nivara Reference Sequence Version 2).</title>
        <authorList>
            <person name="Zhang J."/>
            <person name="Kudrna D."/>
            <person name="Lee S."/>
            <person name="Talag J."/>
            <person name="Rajasekar S."/>
            <person name="Welchert J."/>
            <person name="Hsing Y.-I."/>
            <person name="Wing R.A."/>
        </authorList>
    </citation>
    <scope>NUCLEOTIDE SEQUENCE [LARGE SCALE GENOMIC DNA]</scope>
    <source>
        <strain evidence="1">SL10</strain>
    </source>
</reference>